<feature type="region of interest" description="Disordered" evidence="1">
    <location>
        <begin position="75"/>
        <end position="146"/>
    </location>
</feature>
<evidence type="ECO:0000313" key="3">
    <source>
        <dbReference type="Proteomes" id="UP000707071"/>
    </source>
</evidence>
<protein>
    <submittedName>
        <fullName evidence="2">Uncharacterized protein</fullName>
    </submittedName>
</protein>
<proteinExistence type="predicted"/>
<feature type="compositionally biased region" description="Polar residues" evidence="1">
    <location>
        <begin position="120"/>
        <end position="135"/>
    </location>
</feature>
<dbReference type="Proteomes" id="UP000707071">
    <property type="component" value="Unassembled WGS sequence"/>
</dbReference>
<comment type="caution">
    <text evidence="2">The sequence shown here is derived from an EMBL/GenBank/DDBJ whole genome shotgun (WGS) entry which is preliminary data.</text>
</comment>
<name>A0A9P7U0L9_9HYPO</name>
<dbReference type="AlphaFoldDB" id="A0A9P7U0L9"/>
<organism evidence="2 3">
    <name type="scientific">Claviceps aff. purpurea</name>
    <dbReference type="NCBI Taxonomy" id="1967640"/>
    <lineage>
        <taxon>Eukaryota</taxon>
        <taxon>Fungi</taxon>
        <taxon>Dikarya</taxon>
        <taxon>Ascomycota</taxon>
        <taxon>Pezizomycotina</taxon>
        <taxon>Sordariomycetes</taxon>
        <taxon>Hypocreomycetidae</taxon>
        <taxon>Hypocreales</taxon>
        <taxon>Clavicipitaceae</taxon>
        <taxon>Claviceps</taxon>
    </lineage>
</organism>
<evidence type="ECO:0000256" key="1">
    <source>
        <dbReference type="SAM" id="MobiDB-lite"/>
    </source>
</evidence>
<sequence>MALDNNNNNNTPVHTAPLDLETKTFKDNISNTAQMTLNNNNMPAPNYWPSWSYGISGYIGVPAYGFPDPYWNPQRPYGHGPSNNPGRHGPSGPQGHSGYDGPFGPYGGGYNGPFGPPGHSGNTAATNGPQPQHQYTYEPDHAQARQSRTDIEYENRRFQRCQDTLVKAYTEKDKYTGAAEEFLMPKVTIFKHRCKRARATPDDWAELLSVMLAGKALTWYMILWRDTI</sequence>
<reference evidence="2 3" key="1">
    <citation type="journal article" date="2020" name="bioRxiv">
        <title>Whole genome comparisons of ergot fungi reveals the divergence and evolution of species within the genus Claviceps are the result of varying mechanisms driving genome evolution and host range expansion.</title>
        <authorList>
            <person name="Wyka S.A."/>
            <person name="Mondo S.J."/>
            <person name="Liu M."/>
            <person name="Dettman J."/>
            <person name="Nalam V."/>
            <person name="Broders K.D."/>
        </authorList>
    </citation>
    <scope>NUCLEOTIDE SEQUENCE [LARGE SCALE GENOMIC DNA]</scope>
    <source>
        <strain evidence="2 3">Clav52</strain>
    </source>
</reference>
<dbReference type="EMBL" id="SRRH01000478">
    <property type="protein sequence ID" value="KAG6288376.1"/>
    <property type="molecule type" value="Genomic_DNA"/>
</dbReference>
<gene>
    <name evidence="2" type="ORF">E4U09_005587</name>
</gene>
<evidence type="ECO:0000313" key="2">
    <source>
        <dbReference type="EMBL" id="KAG6288376.1"/>
    </source>
</evidence>
<keyword evidence="3" id="KW-1185">Reference proteome</keyword>
<accession>A0A9P7U0L9</accession>